<organism evidence="2 3">
    <name type="scientific">Nemorincola caseinilytica</name>
    <dbReference type="NCBI Taxonomy" id="2054315"/>
    <lineage>
        <taxon>Bacteria</taxon>
        <taxon>Pseudomonadati</taxon>
        <taxon>Bacteroidota</taxon>
        <taxon>Chitinophagia</taxon>
        <taxon>Chitinophagales</taxon>
        <taxon>Chitinophagaceae</taxon>
        <taxon>Nemorincola</taxon>
    </lineage>
</organism>
<dbReference type="PANTHER" id="PTHR20883:SF48">
    <property type="entry name" value="ECTOINE DIOXYGENASE"/>
    <property type="match status" value="1"/>
</dbReference>
<comment type="caution">
    <text evidence="2">The sequence shown here is derived from an EMBL/GenBank/DDBJ whole genome shotgun (WGS) entry which is preliminary data.</text>
</comment>
<dbReference type="Gene3D" id="2.60.120.620">
    <property type="entry name" value="q2cbj1_9rhob like domain"/>
    <property type="match status" value="1"/>
</dbReference>
<dbReference type="GO" id="GO:0051213">
    <property type="term" value="F:dioxygenase activity"/>
    <property type="evidence" value="ECO:0007669"/>
    <property type="project" value="UniProtKB-KW"/>
</dbReference>
<dbReference type="PANTHER" id="PTHR20883">
    <property type="entry name" value="PHYTANOYL-COA DIOXYGENASE DOMAIN CONTAINING 1"/>
    <property type="match status" value="1"/>
</dbReference>
<keyword evidence="3" id="KW-1185">Reference proteome</keyword>
<dbReference type="Proteomes" id="UP001500067">
    <property type="component" value="Unassembled WGS sequence"/>
</dbReference>
<comment type="cofactor">
    <cofactor evidence="1">
        <name>Fe(2+)</name>
        <dbReference type="ChEBI" id="CHEBI:29033"/>
    </cofactor>
</comment>
<keyword evidence="2" id="KW-0223">Dioxygenase</keyword>
<dbReference type="SUPFAM" id="SSF51197">
    <property type="entry name" value="Clavaminate synthase-like"/>
    <property type="match status" value="1"/>
</dbReference>
<name>A0ABP8NGM6_9BACT</name>
<dbReference type="Pfam" id="PF05721">
    <property type="entry name" value="PhyH"/>
    <property type="match status" value="1"/>
</dbReference>
<accession>A0ABP8NGM6</accession>
<protein>
    <submittedName>
        <fullName evidence="2">Phytanoyl-CoA dioxygenase family protein</fullName>
    </submittedName>
</protein>
<gene>
    <name evidence="2" type="ORF">GCM10023093_17960</name>
</gene>
<dbReference type="EMBL" id="BAABFA010000010">
    <property type="protein sequence ID" value="GAA4465556.1"/>
    <property type="molecule type" value="Genomic_DNA"/>
</dbReference>
<reference evidence="3" key="1">
    <citation type="journal article" date="2019" name="Int. J. Syst. Evol. Microbiol.">
        <title>The Global Catalogue of Microorganisms (GCM) 10K type strain sequencing project: providing services to taxonomists for standard genome sequencing and annotation.</title>
        <authorList>
            <consortium name="The Broad Institute Genomics Platform"/>
            <consortium name="The Broad Institute Genome Sequencing Center for Infectious Disease"/>
            <person name="Wu L."/>
            <person name="Ma J."/>
        </authorList>
    </citation>
    <scope>NUCLEOTIDE SEQUENCE [LARGE SCALE GENOMIC DNA]</scope>
    <source>
        <strain evidence="3">JCM 32105</strain>
    </source>
</reference>
<evidence type="ECO:0000256" key="1">
    <source>
        <dbReference type="ARBA" id="ARBA00001954"/>
    </source>
</evidence>
<dbReference type="InterPro" id="IPR008775">
    <property type="entry name" value="Phytyl_CoA_dOase-like"/>
</dbReference>
<dbReference type="RefSeq" id="WP_345081842.1">
    <property type="nucleotide sequence ID" value="NZ_BAABFA010000010.1"/>
</dbReference>
<proteinExistence type="predicted"/>
<evidence type="ECO:0000313" key="2">
    <source>
        <dbReference type="EMBL" id="GAA4465556.1"/>
    </source>
</evidence>
<keyword evidence="2" id="KW-0560">Oxidoreductase</keyword>
<evidence type="ECO:0000313" key="3">
    <source>
        <dbReference type="Proteomes" id="UP001500067"/>
    </source>
</evidence>
<sequence>MQIEKTAEQYGRNGFVVIEGFYTAAQIDGLIEAMEKKGVFEYDNSNDLLAIDAVYDIAASAGLMSIVRPLTGDGAVPFHAIVLDKTKDNNWGLDWHQDLKIAVQEKIETTGYTGWTVEAGIPHVVPPVAVLEKLVTVRIHLDDCDGTNGAIWALPGTHRLGIVAAADMGDTVRSHKITECTVRKGGIMLLSPLVLHKSPYALTNRHRRVLQIAYRATELHNGIRWYSKDV</sequence>